<feature type="compositionally biased region" description="Polar residues" evidence="1">
    <location>
        <begin position="161"/>
        <end position="187"/>
    </location>
</feature>
<feature type="region of interest" description="Disordered" evidence="1">
    <location>
        <begin position="530"/>
        <end position="638"/>
    </location>
</feature>
<feature type="compositionally biased region" description="Polar residues" evidence="1">
    <location>
        <begin position="732"/>
        <end position="743"/>
    </location>
</feature>
<comment type="caution">
    <text evidence="2">The sequence shown here is derived from an EMBL/GenBank/DDBJ whole genome shotgun (WGS) entry which is preliminary data.</text>
</comment>
<feature type="compositionally biased region" description="Basic and acidic residues" evidence="1">
    <location>
        <begin position="672"/>
        <end position="687"/>
    </location>
</feature>
<feature type="compositionally biased region" description="Acidic residues" evidence="1">
    <location>
        <begin position="760"/>
        <end position="772"/>
    </location>
</feature>
<dbReference type="OrthoDB" id="5339076at2759"/>
<feature type="compositionally biased region" description="Acidic residues" evidence="1">
    <location>
        <begin position="840"/>
        <end position="849"/>
    </location>
</feature>
<dbReference type="OMA" id="RLCHNDG"/>
<reference evidence="2 3" key="1">
    <citation type="submission" date="2018-05" db="EMBL/GenBank/DDBJ databases">
        <title>Draft genome sequence of Scytalidium lignicola DSM 105466, a ubiquitous saprotrophic fungus.</title>
        <authorList>
            <person name="Buettner E."/>
            <person name="Gebauer A.M."/>
            <person name="Hofrichter M."/>
            <person name="Liers C."/>
            <person name="Kellner H."/>
        </authorList>
    </citation>
    <scope>NUCLEOTIDE SEQUENCE [LARGE SCALE GENOMIC DNA]</scope>
    <source>
        <strain evidence="2 3">DSM 105466</strain>
    </source>
</reference>
<name>A0A3E2HCD0_SCYLI</name>
<feature type="compositionally biased region" description="Polar residues" evidence="1">
    <location>
        <begin position="773"/>
        <end position="791"/>
    </location>
</feature>
<feature type="compositionally biased region" description="Low complexity" evidence="1">
    <location>
        <begin position="713"/>
        <end position="724"/>
    </location>
</feature>
<feature type="compositionally biased region" description="Acidic residues" evidence="1">
    <location>
        <begin position="688"/>
        <end position="706"/>
    </location>
</feature>
<dbReference type="Pfam" id="PF10336">
    <property type="entry name" value="DUF2420"/>
    <property type="match status" value="1"/>
</dbReference>
<feature type="compositionally biased region" description="Basic and acidic residues" evidence="1">
    <location>
        <begin position="461"/>
        <end position="471"/>
    </location>
</feature>
<feature type="compositionally biased region" description="Acidic residues" evidence="1">
    <location>
        <begin position="620"/>
        <end position="632"/>
    </location>
</feature>
<dbReference type="EMBL" id="NCSJ02000086">
    <property type="protein sequence ID" value="RFU31040.1"/>
    <property type="molecule type" value="Genomic_DNA"/>
</dbReference>
<proteinExistence type="predicted"/>
<evidence type="ECO:0000313" key="2">
    <source>
        <dbReference type="EMBL" id="RFU31040.1"/>
    </source>
</evidence>
<dbReference type="STRING" id="5539.A0A3E2HCD0"/>
<organism evidence="2 3">
    <name type="scientific">Scytalidium lignicola</name>
    <name type="common">Hyphomycete</name>
    <dbReference type="NCBI Taxonomy" id="5539"/>
    <lineage>
        <taxon>Eukaryota</taxon>
        <taxon>Fungi</taxon>
        <taxon>Dikarya</taxon>
        <taxon>Ascomycota</taxon>
        <taxon>Pezizomycotina</taxon>
        <taxon>Leotiomycetes</taxon>
        <taxon>Leotiomycetes incertae sedis</taxon>
        <taxon>Scytalidium</taxon>
    </lineage>
</organism>
<feature type="compositionally biased region" description="Polar residues" evidence="1">
    <location>
        <begin position="450"/>
        <end position="460"/>
    </location>
</feature>
<evidence type="ECO:0000256" key="1">
    <source>
        <dbReference type="SAM" id="MobiDB-lite"/>
    </source>
</evidence>
<feature type="compositionally biased region" description="Basic and acidic residues" evidence="1">
    <location>
        <begin position="530"/>
        <end position="548"/>
    </location>
</feature>
<dbReference type="AlphaFoldDB" id="A0A3E2HCD0"/>
<feature type="compositionally biased region" description="Acidic residues" evidence="1">
    <location>
        <begin position="792"/>
        <end position="811"/>
    </location>
</feature>
<accession>A0A3E2HCD0</accession>
<keyword evidence="3" id="KW-1185">Reference proteome</keyword>
<feature type="non-terminal residue" evidence="2">
    <location>
        <position position="857"/>
    </location>
</feature>
<feature type="region of interest" description="Disordered" evidence="1">
    <location>
        <begin position="1"/>
        <end position="24"/>
    </location>
</feature>
<gene>
    <name evidence="2" type="ORF">B7463_g5335</name>
</gene>
<feature type="compositionally biased region" description="Basic and acidic residues" evidence="1">
    <location>
        <begin position="586"/>
        <end position="601"/>
    </location>
</feature>
<evidence type="ECO:0000313" key="3">
    <source>
        <dbReference type="Proteomes" id="UP000258309"/>
    </source>
</evidence>
<feature type="region of interest" description="Disordered" evidence="1">
    <location>
        <begin position="439"/>
        <end position="502"/>
    </location>
</feature>
<dbReference type="InterPro" id="IPR018822">
    <property type="entry name" value="UPF0646"/>
</dbReference>
<protein>
    <submittedName>
        <fullName evidence="2">Uncharacterized protein</fullName>
    </submittedName>
</protein>
<feature type="compositionally biased region" description="Basic and acidic residues" evidence="1">
    <location>
        <begin position="481"/>
        <end position="491"/>
    </location>
</feature>
<feature type="non-terminal residue" evidence="2">
    <location>
        <position position="1"/>
    </location>
</feature>
<dbReference type="Proteomes" id="UP000258309">
    <property type="component" value="Unassembled WGS sequence"/>
</dbReference>
<feature type="region of interest" description="Disordered" evidence="1">
    <location>
        <begin position="150"/>
        <end position="187"/>
    </location>
</feature>
<sequence>MVDDDMEISSEHGRNAGDEDIDIDIDFTTGQTDEDYILEDVEPHGDFEDGLQHNTLLDANTDDLMIDEDDNSYIMDDADVDPDGGQMESETVEMPYAAEDAAINPFPDMDPEALLEHPADNSVQGPEILWEQTQQAEGLLAVVEAETGTGDLNREFDQNEDNVQGASPKEITNNAEDTTETHQSQESINVNLSNEADNGRPPNLTEAVVEVHSPTNNEEDGSHPQSIQGEVFTEEGDNGENNNQVEVGKEVSPVPNIRVVYQATEYALFSTLDNDDPDSYFLSDVLIMQKPLSTFFSSIREIIQEDLSDEDELCLAVEILGLETDERSASLLEDVTLGQIVDLYQKLLQNDGVGADHPLSIMLGIRPNFVTRLGNLAAKAAEGHGLSEVITWHDESESAEDTTEFAQNGSVKELEGESYQQEGGNGASHGEVDVRNATDATDASEKDKGSNGTQGPTKTTIGHETEDENHALDTSIAKVGVTEERPRHSDAETLVAVSDENEEDELLEYENEDAHQVNKKDGSFLHETEVGRDTAQSEHASANEESRRKSVSPNAEDVSEQAQHHKDNNVQSNELVAGLEQEDGDEQHIKKSPESESKDNQYGENESVAPEDDQNHYLEEVGEDFGADELDYEHESAALDAHIHTSNELVQQISAATDTDSHSAFEDDGDLNIEHDEVGGQEERAYDETGEEENEYDEASEEDEIKYEDSAIQNQQEEVAAQENGSPVASPVGNNLSANNFTFTDPAESESATMSANTLEADEIDIGEEQGDTENGNSYDANDTNEPVLTEQQDEINYDDDDEDEDEDGMDLTERQKTPILETAPEPKASSGKRPRADADLEDIVDNDGQESKRPRS</sequence>
<feature type="region of interest" description="Disordered" evidence="1">
    <location>
        <begin position="652"/>
        <end position="857"/>
    </location>
</feature>